<proteinExistence type="predicted"/>
<organism evidence="2 3">
    <name type="scientific">Vibrio aestuarianus</name>
    <dbReference type="NCBI Taxonomy" id="28171"/>
    <lineage>
        <taxon>Bacteria</taxon>
        <taxon>Pseudomonadati</taxon>
        <taxon>Pseudomonadota</taxon>
        <taxon>Gammaproteobacteria</taxon>
        <taxon>Vibrionales</taxon>
        <taxon>Vibrionaceae</taxon>
        <taxon>Vibrio</taxon>
    </lineage>
</organism>
<evidence type="ECO:0000313" key="2">
    <source>
        <dbReference type="EMBL" id="MDE1359040.1"/>
    </source>
</evidence>
<reference evidence="2" key="1">
    <citation type="submission" date="2022-02" db="EMBL/GenBank/DDBJ databases">
        <title>Emergence and expansion in Europe of a Vibrio aestuarianus clonal complex pathogenic for oysters.</title>
        <authorList>
            <person name="Mesnil A."/>
            <person name="Travers M.-A."/>
        </authorList>
    </citation>
    <scope>NUCLEOTIDE SEQUENCE</scope>
    <source>
        <strain evidence="2">151-ITT-15-cp-1</strain>
    </source>
</reference>
<name>A0A9X4FHW2_9VIBR</name>
<evidence type="ECO:0000256" key="1">
    <source>
        <dbReference type="SAM" id="Phobius"/>
    </source>
</evidence>
<dbReference type="AlphaFoldDB" id="A0A9X4FHW2"/>
<evidence type="ECO:0000313" key="3">
    <source>
        <dbReference type="Proteomes" id="UP001140973"/>
    </source>
</evidence>
<dbReference type="Proteomes" id="UP001140973">
    <property type="component" value="Unassembled WGS sequence"/>
</dbReference>
<sequence>MAFSDEFDSDERLASKRKALITVSMILLSLEFTGATIKEANTFIFKIEFSNQHGLLYLLVATVLYLLVRYHNYAMPYHQRLYKLWTNRMLEDTDVFYKDHEDEGVYGLLQGALLPVWDYGHQQPSGLGYTASGLLGRYLTYSVMVEGRHGDEMQFRKIDLRNWTKDWSRMDFVKLIWVEFKYQVDGFVRHREHLDLIGPYLIGILALMSTLPWQSWVSLFT</sequence>
<gene>
    <name evidence="2" type="ORF">L9W73_17335</name>
</gene>
<feature type="transmembrane region" description="Helical" evidence="1">
    <location>
        <begin position="49"/>
        <end position="68"/>
    </location>
</feature>
<feature type="transmembrane region" description="Helical" evidence="1">
    <location>
        <begin position="197"/>
        <end position="216"/>
    </location>
</feature>
<dbReference type="RefSeq" id="WP_274674283.1">
    <property type="nucleotide sequence ID" value="NZ_JAKNAP010000125.1"/>
</dbReference>
<keyword evidence="1" id="KW-0472">Membrane</keyword>
<keyword evidence="1" id="KW-1133">Transmembrane helix</keyword>
<accession>A0A9X4FHW2</accession>
<protein>
    <submittedName>
        <fullName evidence="2">Uncharacterized protein</fullName>
    </submittedName>
</protein>
<comment type="caution">
    <text evidence="2">The sequence shown here is derived from an EMBL/GenBank/DDBJ whole genome shotgun (WGS) entry which is preliminary data.</text>
</comment>
<dbReference type="EMBL" id="JAKNAP010000125">
    <property type="protein sequence ID" value="MDE1359040.1"/>
    <property type="molecule type" value="Genomic_DNA"/>
</dbReference>
<feature type="transmembrane region" description="Helical" evidence="1">
    <location>
        <begin position="19"/>
        <end position="37"/>
    </location>
</feature>
<keyword evidence="1" id="KW-0812">Transmembrane</keyword>